<dbReference type="GO" id="GO:0005654">
    <property type="term" value="C:nucleoplasm"/>
    <property type="evidence" value="ECO:0007669"/>
    <property type="project" value="TreeGrafter"/>
</dbReference>
<organism evidence="6 7">
    <name type="scientific">Cynoglossus semilaevis</name>
    <name type="common">Tongue sole</name>
    <dbReference type="NCBI Taxonomy" id="244447"/>
    <lineage>
        <taxon>Eukaryota</taxon>
        <taxon>Metazoa</taxon>
        <taxon>Chordata</taxon>
        <taxon>Craniata</taxon>
        <taxon>Vertebrata</taxon>
        <taxon>Euteleostomi</taxon>
        <taxon>Actinopterygii</taxon>
        <taxon>Neopterygii</taxon>
        <taxon>Teleostei</taxon>
        <taxon>Neoteleostei</taxon>
        <taxon>Acanthomorphata</taxon>
        <taxon>Carangaria</taxon>
        <taxon>Pleuronectiformes</taxon>
        <taxon>Pleuronectoidei</taxon>
        <taxon>Cynoglossidae</taxon>
        <taxon>Cynoglossinae</taxon>
        <taxon>Cynoglossus</taxon>
    </lineage>
</organism>
<comment type="similarity">
    <text evidence="1">Belongs to the TASOR family.</text>
</comment>
<feature type="region of interest" description="Disordered" evidence="2">
    <location>
        <begin position="1949"/>
        <end position="2072"/>
    </location>
</feature>
<accession>A0A3P8W8Z0</accession>
<feature type="compositionally biased region" description="Basic and acidic residues" evidence="2">
    <location>
        <begin position="1861"/>
        <end position="1876"/>
    </location>
</feature>
<feature type="region of interest" description="Disordered" evidence="2">
    <location>
        <begin position="1364"/>
        <end position="1399"/>
    </location>
</feature>
<dbReference type="InterPro" id="IPR056242">
    <property type="entry name" value="PIN_TASOR"/>
</dbReference>
<evidence type="ECO:0000256" key="1">
    <source>
        <dbReference type="ARBA" id="ARBA00008058"/>
    </source>
</evidence>
<feature type="compositionally biased region" description="Polar residues" evidence="2">
    <location>
        <begin position="2030"/>
        <end position="2062"/>
    </location>
</feature>
<protein>
    <submittedName>
        <fullName evidence="6">Uncharacterized LOC103380549</fullName>
    </submittedName>
</protein>
<sequence>MESGNVAAPRQGVLVPVSDSSDVFESSILTHLQSAYLHDESRQSFRYKSAVLIKNAVLEEKYNAFRAKKKRQGYSDEELEETYGFLCFDDINKARALGETGVLTGNSSCTTLGDPSKGVYLSMFSDCLDPDHWYLRKSGYIAIIRLTKGRLKKVSQNYTQNLTKPTVGFDCHVSKELVSVSAKTRPSLAFDTSTQYYIYELVGDGSLETAQSPSAVCPFAFVSFSYMDSKDTQEAPPNEGCGNKSGFCYQSWTGQLQIGPQVYAVGLKSVGGALIPTKLPPVIKLDKAISILDLIPLLPKAAFLTGFSSEVCLGGLYLSVYELVLLEAEKAESFSRFLQELKKIHLALPVPLIDGGFLILLHSSNFHTYEDTGSDASEFLQAMFVFPDSRTIDTGTKSGPRKAAVSSEILQALPMLHYAEGEVEKTNMDSSEELNEVLMKHMQDYALQTRAGTQSSSSREDGVYPGRYNELPNHKLPCSSPEWTNKAWQSLKSYLSKPVSFELPLSKASEILADEQDVQEEDLVDVNVSSSLEEASDSRGEQLTTAKESVTVLPSVDSVTTNAGVHEQLLPLLVDSDCTNLYTNSEQTDDTGAEIPLIPTASDDLSAELIVRITSAEETVPDGSSNSITVPKDDDFPTSEFPQTKLQTAEVNHLQTVERNGTDTPDVNNVTDAKLSELCGGHSNERKNATDTSKDKVYVSCNGEQAEKSPGHLKPNSPSSTTWRKFRKRKSMFEKLASKRKKMSASVDVTAAGNKQTDSGIHNLGHETLFLRKRSECGDLKPIVSECGRILVPHGSAVDVADQILCLKYQPESKCIPEETVVETATLGVVRLQQESSAVATANGTESASSKNEVCPPADGAGPLNKENKVVTQPDIGSSIFNSEHEESSTKLVKDEVKEKDTGVLSKRRVAINGNILLDKLKAVLSEGRRRNNAKAKASADTENNTQPCLKKSRADGKTETPGGNNSTMEQDRVIHSVDPLFAHALGLTPTEKPDNGQMLEGQDCQQSRGSPGLKAKTIANKHLEILLKPQRDLHKRTKIKTRRKLRRLSAECLKKTWWLHVKTPAGFQSKNCSQEDSVGDTSVVKTVDGENNKARSPAHALNLLADLALSAGSDPIYPSPRPGAKSVKSYHHSKDVSMDQHSSVLHALLRVPAKAIPIPDSSSHVLENTECVAILAREHNYSSPQCSALLTESPFQVSPLSGSTSLMHRHQQLHSNKHEKLNSSVGQEDRHQHDYCYNSPEKPKFRIFRSFAKKGETVQVTREWKNYYNFKGDWQLSSDAKSKSIMRGLHGPCHFSFKDAVKDVRLIVNMWIGLFYSRSMPRIFHMDCDIANQTPGEGALEMSNEILPGPDKSELQTNAFDASLKSPDLGSETGKNLISKASYPDTKDQSGLDQRSEVLDLSQKDCSRFMKTPDPVIEEENLTASAETNANSTDNINEMNNIKSCCEETETETSTPSQNPASLELSGLSSLEGSFVPTEKFPIPSGTGHVEGECNKETCDVGNSPTMSLVREPQKRSSAFPKDIEFNVVAVETDPTVGLTDEIQQKDEKNFALQKTISEPSPEEIMSYDCFTHGDDNCKDVENEKSEQQEAALVPPEKISEDKGVCSEYAPEQGEGGDLKEDKRDENQGLISVKEMENNEPLPEAVNEESSGVVIPKKGAYKNSPLRDNKDSNLGDTTAIDECAISKELRPEAEAHNPLEGTSVSTTTKIDDRSEQETTTHVQCDSPRAANTCVDPLVQDVPEMVSNVNETNEALRKGPCPDEDAIPFPGTPVACLQEKIQGAREIRGIRGEHCGGQIPFTKLEEVSPLAIFGNELDDRCPTPTLDEPSESVPVSVSDNCTTTNVGKPPTHLGSSLTATKDSEPDKPKLCPKSGEHLNDRSALDLKERTLRVLQCLEKFLPKSNYINSSQQTKTADSKGCLDQNPYLKFKPTGIKQKSIQNQKLKSFKGVAPASASHKVPDQNQKLKSFKAAAPASASHKKHKVPDDHFHTLPFRGKLEEAKFHTGKSDVSLQTDGSRIDEEPAPHSVEPSSSPDDGEIQQFSNNKATNLSCPRATTMSSGETERGLGQIGASGHDELESYVNQLLNINDCNSHLDDTRFALKDHLYQCPERNTPGKTPKENAESNQRNCSEALIAFENIDDIILAEALTEEPQTSLVCTVFNTGRRIPCSFLEHVSQRCIPSNPTQASMEQESLIFSEEMKQLFKRFTRGASSHEGTQTMGLSCTGPMTVNFSSLEERDDSLEPLDAPSLAGTKIKVDTSDREDGLASTRRENACSQKTSCGQESSNACDIVSDVTAKYAKLYKDRMDEACHPTKSQATPEHLGSSPDRTEASGAVDVCDQIKQDMEKMFQTRLNSIVRKSCKTKYRFYILVTSDDDIFEETKTQLEAVGHTAVQPSEFFLHQNSSSPLLIILRNEDIADHISKVPHLLELKKTSCVQFAGIDEPDDVVNLTHQELFTRGGFVMFDRAALENLTLCNMKKCSEILHDLRKTGKWKWIYHYRDSRRLKENARMSAEAKQKKSFLNVCEDEGILEVLPYHDCDVTSRDQSDYLTCLVRLQVHNISARYPVFISDATTDGAFGRNGIFTLTVDYFLTNFSSETFYSDLEKSKR</sequence>
<dbReference type="Proteomes" id="UP000265120">
    <property type="component" value="Chromosome 6"/>
</dbReference>
<feature type="compositionally biased region" description="Basic and acidic residues" evidence="2">
    <location>
        <begin position="1710"/>
        <end position="1719"/>
    </location>
</feature>
<dbReference type="PANTHER" id="PTHR16207:SF10">
    <property type="entry name" value="PROTEIN TASOR 2"/>
    <property type="match status" value="1"/>
</dbReference>
<feature type="region of interest" description="Disordered" evidence="2">
    <location>
        <begin position="1822"/>
        <end position="1876"/>
    </location>
</feature>
<dbReference type="STRING" id="244447.ENSCSEP00000023993"/>
<feature type="domain" description="TASOR PIN" evidence="5">
    <location>
        <begin position="2463"/>
        <end position="2600"/>
    </location>
</feature>
<evidence type="ECO:0000313" key="7">
    <source>
        <dbReference type="Proteomes" id="UP000265120"/>
    </source>
</evidence>
<feature type="region of interest" description="Disordered" evidence="2">
    <location>
        <begin position="703"/>
        <end position="725"/>
    </location>
</feature>
<evidence type="ECO:0000259" key="3">
    <source>
        <dbReference type="Pfam" id="PF12509"/>
    </source>
</evidence>
<feature type="region of interest" description="Disordered" evidence="2">
    <location>
        <begin position="930"/>
        <end position="971"/>
    </location>
</feature>
<dbReference type="Pfam" id="PF23314">
    <property type="entry name" value="TASOR_alpha-beta"/>
    <property type="match status" value="1"/>
</dbReference>
<feature type="compositionally biased region" description="Basic and acidic residues" evidence="2">
    <location>
        <begin position="1386"/>
        <end position="1399"/>
    </location>
</feature>
<feature type="domain" description="TASOR pseudo-PARP" evidence="3">
    <location>
        <begin position="69"/>
        <end position="218"/>
    </location>
</feature>
<reference evidence="6 7" key="1">
    <citation type="journal article" date="2014" name="Nat. Genet.">
        <title>Whole-genome sequence of a flatfish provides insights into ZW sex chromosome evolution and adaptation to a benthic lifestyle.</title>
        <authorList>
            <person name="Chen S."/>
            <person name="Zhang G."/>
            <person name="Shao C."/>
            <person name="Huang Q."/>
            <person name="Liu G."/>
            <person name="Zhang P."/>
            <person name="Song W."/>
            <person name="An N."/>
            <person name="Chalopin D."/>
            <person name="Volff J.N."/>
            <person name="Hong Y."/>
            <person name="Li Q."/>
            <person name="Sha Z."/>
            <person name="Zhou H."/>
            <person name="Xie M."/>
            <person name="Yu Q."/>
            <person name="Liu Y."/>
            <person name="Xiang H."/>
            <person name="Wang N."/>
            <person name="Wu K."/>
            <person name="Yang C."/>
            <person name="Zhou Q."/>
            <person name="Liao X."/>
            <person name="Yang L."/>
            <person name="Hu Q."/>
            <person name="Zhang J."/>
            <person name="Meng L."/>
            <person name="Jin L."/>
            <person name="Tian Y."/>
            <person name="Lian J."/>
            <person name="Yang J."/>
            <person name="Miao G."/>
            <person name="Liu S."/>
            <person name="Liang Z."/>
            <person name="Yan F."/>
            <person name="Li Y."/>
            <person name="Sun B."/>
            <person name="Zhang H."/>
            <person name="Zhang J."/>
            <person name="Zhu Y."/>
            <person name="Du M."/>
            <person name="Zhao Y."/>
            <person name="Schartl M."/>
            <person name="Tang Q."/>
            <person name="Wang J."/>
        </authorList>
    </citation>
    <scope>NUCLEOTIDE SEQUENCE</scope>
</reference>
<evidence type="ECO:0000313" key="6">
    <source>
        <dbReference type="Ensembl" id="ENSCSEP00000023993.1"/>
    </source>
</evidence>
<dbReference type="InterPro" id="IPR056243">
    <property type="entry name" value="TASOR_ab_dom"/>
</dbReference>
<dbReference type="InterPro" id="IPR022188">
    <property type="entry name" value="TASOR_DUF3715"/>
</dbReference>
<reference evidence="6" key="2">
    <citation type="submission" date="2025-08" db="UniProtKB">
        <authorList>
            <consortium name="Ensembl"/>
        </authorList>
    </citation>
    <scope>IDENTIFICATION</scope>
</reference>
<name>A0A3P8W8Z0_CYNSE</name>
<feature type="compositionally biased region" description="Basic and acidic residues" evidence="2">
    <location>
        <begin position="1985"/>
        <end position="2008"/>
    </location>
</feature>
<dbReference type="GO" id="GO:0045814">
    <property type="term" value="P:negative regulation of gene expression, epigenetic"/>
    <property type="evidence" value="ECO:0007669"/>
    <property type="project" value="InterPro"/>
</dbReference>
<feature type="region of interest" description="Disordered" evidence="2">
    <location>
        <begin position="987"/>
        <end position="1013"/>
    </location>
</feature>
<feature type="region of interest" description="Disordered" evidence="2">
    <location>
        <begin position="2313"/>
        <end position="2336"/>
    </location>
</feature>
<dbReference type="Pfam" id="PF12509">
    <property type="entry name" value="DUF3715"/>
    <property type="match status" value="1"/>
</dbReference>
<dbReference type="InterPro" id="IPR046432">
    <property type="entry name" value="TASOR"/>
</dbReference>
<proteinExistence type="inferred from homology"/>
<feature type="region of interest" description="Disordered" evidence="2">
    <location>
        <begin position="1411"/>
        <end position="1439"/>
    </location>
</feature>
<keyword evidence="7" id="KW-1185">Reference proteome</keyword>
<feature type="region of interest" description="Disordered" evidence="2">
    <location>
        <begin position="1692"/>
        <end position="1728"/>
    </location>
</feature>
<feature type="compositionally biased region" description="Polar residues" evidence="2">
    <location>
        <begin position="1423"/>
        <end position="1439"/>
    </location>
</feature>
<dbReference type="InParanoid" id="A0A3P8W8Z0"/>
<dbReference type="Ensembl" id="ENSCSET00000024314.1">
    <property type="protein sequence ID" value="ENSCSEP00000023993.1"/>
    <property type="gene ID" value="ENSCSEG00000015294.1"/>
</dbReference>
<evidence type="ECO:0000259" key="5">
    <source>
        <dbReference type="Pfam" id="PF24630"/>
    </source>
</evidence>
<feature type="compositionally biased region" description="Basic and acidic residues" evidence="2">
    <location>
        <begin position="1618"/>
        <end position="1628"/>
    </location>
</feature>
<feature type="region of interest" description="Disordered" evidence="2">
    <location>
        <begin position="1584"/>
        <end position="1676"/>
    </location>
</feature>
<evidence type="ECO:0000259" key="4">
    <source>
        <dbReference type="Pfam" id="PF23314"/>
    </source>
</evidence>
<evidence type="ECO:0000256" key="2">
    <source>
        <dbReference type="SAM" id="MobiDB-lite"/>
    </source>
</evidence>
<feature type="domain" description="TASOR alpha/beta" evidence="4">
    <location>
        <begin position="2365"/>
        <end position="2459"/>
    </location>
</feature>
<dbReference type="PANTHER" id="PTHR16207">
    <property type="entry name" value="SET DOMAIN-CONTAINING PROTEIN"/>
    <property type="match status" value="1"/>
</dbReference>
<dbReference type="GeneTree" id="ENSGT00530000063735"/>
<dbReference type="Pfam" id="PF24630">
    <property type="entry name" value="PIN_TASOR"/>
    <property type="match status" value="1"/>
</dbReference>
<reference evidence="6" key="3">
    <citation type="submission" date="2025-09" db="UniProtKB">
        <authorList>
            <consortium name="Ensembl"/>
        </authorList>
    </citation>
    <scope>IDENTIFICATION</scope>
</reference>